<organism evidence="2 4">
    <name type="scientific">Candidatus Methanofastidiosum methylothiophilum</name>
    <dbReference type="NCBI Taxonomy" id="1705564"/>
    <lineage>
        <taxon>Archaea</taxon>
        <taxon>Methanobacteriati</taxon>
        <taxon>Methanobacteriota</taxon>
        <taxon>Stenosarchaea group</taxon>
        <taxon>Candidatus Methanofastidiosia</taxon>
        <taxon>Candidatus Methanofastidiosales</taxon>
        <taxon>Candidatus Methanofastidiosaceae</taxon>
        <taxon>Candidatus Methanofastidiosum</taxon>
    </lineage>
</organism>
<evidence type="ECO:0000313" key="2">
    <source>
        <dbReference type="EMBL" id="KYC47282.1"/>
    </source>
</evidence>
<dbReference type="Proteomes" id="UP000091929">
    <property type="component" value="Unassembled WGS sequence"/>
</dbReference>
<dbReference type="AlphaFoldDB" id="A0A150IQX0"/>
<evidence type="ECO:0000313" key="1">
    <source>
        <dbReference type="EMBL" id="KYC45337.1"/>
    </source>
</evidence>
<accession>A0A150IXQ8</accession>
<dbReference type="EMBL" id="LNGF01000027">
    <property type="protein sequence ID" value="KYC47282.1"/>
    <property type="molecule type" value="Genomic_DNA"/>
</dbReference>
<evidence type="ECO:0000313" key="4">
    <source>
        <dbReference type="Proteomes" id="UP000091929"/>
    </source>
</evidence>
<gene>
    <name evidence="1" type="ORF">APG10_00979</name>
    <name evidence="2" type="ORF">APG11_01256</name>
    <name evidence="3" type="ORF">APG12_01283</name>
</gene>
<dbReference type="EMBL" id="LNGE01000022">
    <property type="protein sequence ID" value="KYC45337.1"/>
    <property type="molecule type" value="Genomic_DNA"/>
</dbReference>
<dbReference type="EMBL" id="LNJC01000027">
    <property type="protein sequence ID" value="KYC49761.1"/>
    <property type="molecule type" value="Genomic_DNA"/>
</dbReference>
<dbReference type="Pfam" id="PF10050">
    <property type="entry name" value="DUF2284"/>
    <property type="match status" value="1"/>
</dbReference>
<dbReference type="PATRIC" id="fig|1706436.3.peg.992"/>
<sequence>MKSEIMNESYRKLEEMAVEGGANSVKFIPVENISVNEWVRQKCEFGCRLYAKRFTCPPYVQPVKDTKKRLKEYNTAMLIQFKDLTDRMQWKEIQNLMSGLEREAFLNGLYKAFAYTAGSCKLCDVCPAEELEKGSMFERKKCVNIRIARPSMESAGIDVYQTAKNAGYDLKVVPKENMCFTSFCLLLLE</sequence>
<dbReference type="Proteomes" id="UP000092401">
    <property type="component" value="Unassembled WGS sequence"/>
</dbReference>
<comment type="caution">
    <text evidence="2">The sequence shown here is derived from an EMBL/GenBank/DDBJ whole genome shotgun (WGS) entry which is preliminary data.</text>
</comment>
<dbReference type="PATRIC" id="fig|1706437.3.peg.1265"/>
<dbReference type="Proteomes" id="UP000092403">
    <property type="component" value="Unassembled WGS sequence"/>
</dbReference>
<dbReference type="PATRIC" id="fig|1706438.3.peg.1294"/>
<evidence type="ECO:0000313" key="5">
    <source>
        <dbReference type="Proteomes" id="UP000092401"/>
    </source>
</evidence>
<name>A0A150IQX0_9EURY</name>
<proteinExistence type="predicted"/>
<dbReference type="InterPro" id="IPR019271">
    <property type="entry name" value="DUF2284_metal-binding"/>
</dbReference>
<protein>
    <recommendedName>
        <fullName evidence="6">Metal-binding protein</fullName>
    </recommendedName>
</protein>
<evidence type="ECO:0000313" key="3">
    <source>
        <dbReference type="EMBL" id="KYC49761.1"/>
    </source>
</evidence>
<accession>A0A150IQX0</accession>
<accession>A0A150IK66</accession>
<reference evidence="4 5" key="1">
    <citation type="journal article" date="2016" name="ISME J.">
        <title>Chasing the elusive Euryarchaeota class WSA2: genomes reveal a uniquely fastidious methyl-reducing methanogen.</title>
        <authorList>
            <person name="Nobu M.K."/>
            <person name="Narihiro T."/>
            <person name="Kuroda K."/>
            <person name="Mei R."/>
            <person name="Liu W.T."/>
        </authorList>
    </citation>
    <scope>NUCLEOTIDE SEQUENCE [LARGE SCALE GENOMIC DNA]</scope>
    <source>
        <strain evidence="1">B03fssc0709_Meth_Bin005</strain>
        <strain evidence="2">B15fssc0709_Meth_Bin003</strain>
        <strain evidence="3">BMIXfssc0709_Meth_Bin006</strain>
    </source>
</reference>
<evidence type="ECO:0008006" key="6">
    <source>
        <dbReference type="Google" id="ProtNLM"/>
    </source>
</evidence>